<dbReference type="Gene3D" id="2.60.120.620">
    <property type="entry name" value="q2cbj1_9rhob like domain"/>
    <property type="match status" value="1"/>
</dbReference>
<keyword evidence="4" id="KW-0560">Oxidoreductase</keyword>
<dbReference type="GO" id="GO:0031418">
    <property type="term" value="F:L-ascorbic acid binding"/>
    <property type="evidence" value="ECO:0007669"/>
    <property type="project" value="InterPro"/>
</dbReference>
<dbReference type="GO" id="GO:0005506">
    <property type="term" value="F:iron ion binding"/>
    <property type="evidence" value="ECO:0007669"/>
    <property type="project" value="InterPro"/>
</dbReference>
<keyword evidence="9" id="KW-1185">Reference proteome</keyword>
<feature type="region of interest" description="Disordered" evidence="6">
    <location>
        <begin position="195"/>
        <end position="220"/>
    </location>
</feature>
<dbReference type="InterPro" id="IPR006620">
    <property type="entry name" value="Pro_4_hyd_alph"/>
</dbReference>
<dbReference type="AlphaFoldDB" id="A0AAD5RQ72"/>
<evidence type="ECO:0000256" key="1">
    <source>
        <dbReference type="ARBA" id="ARBA00001961"/>
    </source>
</evidence>
<dbReference type="PANTHER" id="PTHR10869:SF242">
    <property type="entry name" value="PROLYL 4-HYDROXYLASE ALPHA SUBUNIT DOMAIN-CONTAINING PROTEIN"/>
    <property type="match status" value="1"/>
</dbReference>
<evidence type="ECO:0000313" key="9">
    <source>
        <dbReference type="Proteomes" id="UP001201980"/>
    </source>
</evidence>
<dbReference type="SMART" id="SM00702">
    <property type="entry name" value="P4Hc"/>
    <property type="match status" value="1"/>
</dbReference>
<proteinExistence type="predicted"/>
<feature type="compositionally biased region" description="Basic and acidic residues" evidence="6">
    <location>
        <begin position="259"/>
        <end position="277"/>
    </location>
</feature>
<feature type="domain" description="Prolyl 4-hydroxylase alpha subunit" evidence="7">
    <location>
        <begin position="91"/>
        <end position="326"/>
    </location>
</feature>
<name>A0AAD5RQ72_9PEZI</name>
<comment type="cofactor">
    <cofactor evidence="1">
        <name>L-ascorbate</name>
        <dbReference type="ChEBI" id="CHEBI:38290"/>
    </cofactor>
</comment>
<feature type="region of interest" description="Disordered" evidence="6">
    <location>
        <begin position="257"/>
        <end position="280"/>
    </location>
</feature>
<accession>A0AAD5RQ72</accession>
<protein>
    <submittedName>
        <fullName evidence="8">Prolyl 4-hydroxylase subunit alpha-3</fullName>
    </submittedName>
</protein>
<organism evidence="8 9">
    <name type="scientific">Zalerion maritima</name>
    <dbReference type="NCBI Taxonomy" id="339359"/>
    <lineage>
        <taxon>Eukaryota</taxon>
        <taxon>Fungi</taxon>
        <taxon>Dikarya</taxon>
        <taxon>Ascomycota</taxon>
        <taxon>Pezizomycotina</taxon>
        <taxon>Sordariomycetes</taxon>
        <taxon>Lulworthiomycetidae</taxon>
        <taxon>Lulworthiales</taxon>
        <taxon>Lulworthiaceae</taxon>
        <taxon>Zalerion</taxon>
    </lineage>
</organism>
<dbReference type="Proteomes" id="UP001201980">
    <property type="component" value="Unassembled WGS sequence"/>
</dbReference>
<evidence type="ECO:0000256" key="4">
    <source>
        <dbReference type="ARBA" id="ARBA00023002"/>
    </source>
</evidence>
<evidence type="ECO:0000256" key="3">
    <source>
        <dbReference type="ARBA" id="ARBA00022964"/>
    </source>
</evidence>
<dbReference type="InterPro" id="IPR045054">
    <property type="entry name" value="P4HA-like"/>
</dbReference>
<keyword evidence="2" id="KW-0479">Metal-binding</keyword>
<gene>
    <name evidence="8" type="ORF">MKZ38_001579</name>
</gene>
<sequence>MATISKPTSSSSMPLGILIGAFLAILAMSIPSILPTIYEMALPPSRQSSSTSPPTSDPITTTATTAATDDLTANFTCPHHPYTAQIISLSPLVIYLQSFISPAEITGLLSLGEENFKPSNVKRSGTNQVYNSRTSTSALLPPGDQFVQCVLGRSREFMGTMFSTAENEGDEAMAEMGIAQLVRYVEGQKFDVHHDWFDGPQTTKPKAGSSGEEKKKKKGRKWNRNVSFFATLEDEDVEEGETWFPHVAPVEPQTVPTAAEREGADRDQRPLWRRHPDGGTAFRPVKGNAVFWVNLHQNGTGDDRTVHAGLPVKGAGRKTAMNIWPRKYFN</sequence>
<evidence type="ECO:0000313" key="8">
    <source>
        <dbReference type="EMBL" id="KAJ2901666.1"/>
    </source>
</evidence>
<dbReference type="EMBL" id="JAKWBI020000143">
    <property type="protein sequence ID" value="KAJ2901666.1"/>
    <property type="molecule type" value="Genomic_DNA"/>
</dbReference>
<dbReference type="Pfam" id="PF13640">
    <property type="entry name" value="2OG-FeII_Oxy_3"/>
    <property type="match status" value="1"/>
</dbReference>
<dbReference type="GO" id="GO:0005783">
    <property type="term" value="C:endoplasmic reticulum"/>
    <property type="evidence" value="ECO:0007669"/>
    <property type="project" value="TreeGrafter"/>
</dbReference>
<evidence type="ECO:0000256" key="2">
    <source>
        <dbReference type="ARBA" id="ARBA00022723"/>
    </source>
</evidence>
<dbReference type="PANTHER" id="PTHR10869">
    <property type="entry name" value="PROLYL 4-HYDROXYLASE ALPHA SUBUNIT"/>
    <property type="match status" value="1"/>
</dbReference>
<evidence type="ECO:0000256" key="5">
    <source>
        <dbReference type="ARBA" id="ARBA00023004"/>
    </source>
</evidence>
<reference evidence="8" key="1">
    <citation type="submission" date="2022-07" db="EMBL/GenBank/DDBJ databases">
        <title>Draft genome sequence of Zalerion maritima ATCC 34329, a (micro)plastics degrading marine fungus.</title>
        <authorList>
            <person name="Paco A."/>
            <person name="Goncalves M.F.M."/>
            <person name="Rocha-Santos T.A.P."/>
            <person name="Alves A."/>
        </authorList>
    </citation>
    <scope>NUCLEOTIDE SEQUENCE</scope>
    <source>
        <strain evidence="8">ATCC 34329</strain>
    </source>
</reference>
<keyword evidence="5" id="KW-0408">Iron</keyword>
<comment type="caution">
    <text evidence="8">The sequence shown here is derived from an EMBL/GenBank/DDBJ whole genome shotgun (WGS) entry which is preliminary data.</text>
</comment>
<keyword evidence="3" id="KW-0223">Dioxygenase</keyword>
<evidence type="ECO:0000259" key="7">
    <source>
        <dbReference type="SMART" id="SM00702"/>
    </source>
</evidence>
<dbReference type="InterPro" id="IPR044862">
    <property type="entry name" value="Pro_4_hyd_alph_FE2OG_OXY"/>
</dbReference>
<dbReference type="GO" id="GO:0004656">
    <property type="term" value="F:procollagen-proline 4-dioxygenase activity"/>
    <property type="evidence" value="ECO:0007669"/>
    <property type="project" value="TreeGrafter"/>
</dbReference>
<evidence type="ECO:0000256" key="6">
    <source>
        <dbReference type="SAM" id="MobiDB-lite"/>
    </source>
</evidence>